<organism evidence="2">
    <name type="scientific">Capitella teleta</name>
    <name type="common">Polychaete worm</name>
    <dbReference type="NCBI Taxonomy" id="283909"/>
    <lineage>
        <taxon>Eukaryota</taxon>
        <taxon>Metazoa</taxon>
        <taxon>Spiralia</taxon>
        <taxon>Lophotrochozoa</taxon>
        <taxon>Annelida</taxon>
        <taxon>Polychaeta</taxon>
        <taxon>Sedentaria</taxon>
        <taxon>Scolecida</taxon>
        <taxon>Capitellidae</taxon>
        <taxon>Capitella</taxon>
    </lineage>
</organism>
<dbReference type="HOGENOM" id="CLU_1220724_0_0_1"/>
<feature type="coiled-coil region" evidence="1">
    <location>
        <begin position="30"/>
        <end position="57"/>
    </location>
</feature>
<keyword evidence="1" id="KW-0175">Coiled coil</keyword>
<dbReference type="EMBL" id="AMQN01012783">
    <property type="status" value="NOT_ANNOTATED_CDS"/>
    <property type="molecule type" value="Genomic_DNA"/>
</dbReference>
<keyword evidence="4" id="KW-1185">Reference proteome</keyword>
<dbReference type="AlphaFoldDB" id="R7TPI1"/>
<reference evidence="3" key="3">
    <citation type="submission" date="2015-06" db="UniProtKB">
        <authorList>
            <consortium name="EnsemblMetazoa"/>
        </authorList>
    </citation>
    <scope>IDENTIFICATION</scope>
</reference>
<reference evidence="4" key="1">
    <citation type="submission" date="2012-12" db="EMBL/GenBank/DDBJ databases">
        <authorList>
            <person name="Hellsten U."/>
            <person name="Grimwood J."/>
            <person name="Chapman J.A."/>
            <person name="Shapiro H."/>
            <person name="Aerts A."/>
            <person name="Otillar R.P."/>
            <person name="Terry A.Y."/>
            <person name="Boore J.L."/>
            <person name="Simakov O."/>
            <person name="Marletaz F."/>
            <person name="Cho S.-J."/>
            <person name="Edsinger-Gonzales E."/>
            <person name="Havlak P."/>
            <person name="Kuo D.-H."/>
            <person name="Larsson T."/>
            <person name="Lv J."/>
            <person name="Arendt D."/>
            <person name="Savage R."/>
            <person name="Osoegawa K."/>
            <person name="de Jong P."/>
            <person name="Lindberg D.R."/>
            <person name="Seaver E.C."/>
            <person name="Weisblat D.A."/>
            <person name="Putnam N.H."/>
            <person name="Grigoriev I.V."/>
            <person name="Rokhsar D.S."/>
        </authorList>
    </citation>
    <scope>NUCLEOTIDE SEQUENCE</scope>
    <source>
        <strain evidence="4">I ESC-2004</strain>
    </source>
</reference>
<dbReference type="InterPro" id="IPR036691">
    <property type="entry name" value="Endo/exonu/phosph_ase_sf"/>
</dbReference>
<evidence type="ECO:0000313" key="4">
    <source>
        <dbReference type="Proteomes" id="UP000014760"/>
    </source>
</evidence>
<gene>
    <name evidence="2" type="ORF">CAPTEDRAFT_216622</name>
</gene>
<name>R7TPI1_CAPTE</name>
<dbReference type="OrthoDB" id="5953030at2759"/>
<evidence type="ECO:0000313" key="3">
    <source>
        <dbReference type="EnsemblMetazoa" id="CapteP216622"/>
    </source>
</evidence>
<protein>
    <submittedName>
        <fullName evidence="2 3">Uncharacterized protein</fullName>
    </submittedName>
</protein>
<dbReference type="Gene3D" id="3.60.10.10">
    <property type="entry name" value="Endonuclease/exonuclease/phosphatase"/>
    <property type="match status" value="1"/>
</dbReference>
<dbReference type="Proteomes" id="UP000014760">
    <property type="component" value="Unassembled WGS sequence"/>
</dbReference>
<evidence type="ECO:0000313" key="2">
    <source>
        <dbReference type="EMBL" id="ELT93416.1"/>
    </source>
</evidence>
<reference evidence="2 4" key="2">
    <citation type="journal article" date="2013" name="Nature">
        <title>Insights into bilaterian evolution from three spiralian genomes.</title>
        <authorList>
            <person name="Simakov O."/>
            <person name="Marletaz F."/>
            <person name="Cho S.J."/>
            <person name="Edsinger-Gonzales E."/>
            <person name="Havlak P."/>
            <person name="Hellsten U."/>
            <person name="Kuo D.H."/>
            <person name="Larsson T."/>
            <person name="Lv J."/>
            <person name="Arendt D."/>
            <person name="Savage R."/>
            <person name="Osoegawa K."/>
            <person name="de Jong P."/>
            <person name="Grimwood J."/>
            <person name="Chapman J.A."/>
            <person name="Shapiro H."/>
            <person name="Aerts A."/>
            <person name="Otillar R.P."/>
            <person name="Terry A.Y."/>
            <person name="Boore J.L."/>
            <person name="Grigoriev I.V."/>
            <person name="Lindberg D.R."/>
            <person name="Seaver E.C."/>
            <person name="Weisblat D.A."/>
            <person name="Putnam N.H."/>
            <person name="Rokhsar D.S."/>
        </authorList>
    </citation>
    <scope>NUCLEOTIDE SEQUENCE</scope>
    <source>
        <strain evidence="2 4">I ESC-2004</strain>
    </source>
</reference>
<sequence>MNPKDFAKALPQGYRGLEFLQRNQLSKGFLQKKDAELDHLKRRVDALESQNDSLEQYTRRNSLRLAGLEGADGEDIMEWTMDNKMKVLPSITPDDIDRVHRFGRKDQGKPSLPKNSTDLVICLRLTEVRFSVIALTETRLSPSNSDLYQLPNYNSFHATRTDRRGGGVALYVQDFVDFRRRTDLEAFTDDIESLFIEIPSSLCDFVSNGVIDIVCNVLDYLFIYATC</sequence>
<evidence type="ECO:0000256" key="1">
    <source>
        <dbReference type="SAM" id="Coils"/>
    </source>
</evidence>
<proteinExistence type="predicted"/>
<dbReference type="EMBL" id="KB309749">
    <property type="protein sequence ID" value="ELT93416.1"/>
    <property type="molecule type" value="Genomic_DNA"/>
</dbReference>
<accession>R7TPI1</accession>
<dbReference type="EnsemblMetazoa" id="CapteT216622">
    <property type="protein sequence ID" value="CapteP216622"/>
    <property type="gene ID" value="CapteG216622"/>
</dbReference>